<evidence type="ECO:0000256" key="5">
    <source>
        <dbReference type="ARBA" id="ARBA00022989"/>
    </source>
</evidence>
<comment type="subcellular location">
    <subcellularLocation>
        <location evidence="1">Cell membrane</location>
        <topology evidence="1">Multi-pass membrane protein</topology>
    </subcellularLocation>
</comment>
<evidence type="ECO:0000256" key="3">
    <source>
        <dbReference type="ARBA" id="ARBA00022475"/>
    </source>
</evidence>
<evidence type="ECO:0000256" key="7">
    <source>
        <dbReference type="SAM" id="Phobius"/>
    </source>
</evidence>
<feature type="transmembrane region" description="Helical" evidence="7">
    <location>
        <begin position="313"/>
        <end position="334"/>
    </location>
</feature>
<feature type="transmembrane region" description="Helical" evidence="7">
    <location>
        <begin position="45"/>
        <end position="67"/>
    </location>
</feature>
<evidence type="ECO:0000259" key="8">
    <source>
        <dbReference type="PROSITE" id="PS50850"/>
    </source>
</evidence>
<organism evidence="9 10">
    <name type="scientific">Actinoalloteichus fjordicus</name>
    <dbReference type="NCBI Taxonomy" id="1612552"/>
    <lineage>
        <taxon>Bacteria</taxon>
        <taxon>Bacillati</taxon>
        <taxon>Actinomycetota</taxon>
        <taxon>Actinomycetes</taxon>
        <taxon>Pseudonocardiales</taxon>
        <taxon>Pseudonocardiaceae</taxon>
        <taxon>Actinoalloteichus</taxon>
    </lineage>
</organism>
<feature type="transmembrane region" description="Helical" evidence="7">
    <location>
        <begin position="171"/>
        <end position="191"/>
    </location>
</feature>
<protein>
    <submittedName>
        <fullName evidence="9">Major Facilitator Superfamily transporter</fullName>
    </submittedName>
</protein>
<keyword evidence="6 7" id="KW-0472">Membrane</keyword>
<dbReference type="EMBL" id="CP016076">
    <property type="protein sequence ID" value="APU15016.1"/>
    <property type="molecule type" value="Genomic_DNA"/>
</dbReference>
<feature type="transmembrane region" description="Helical" evidence="7">
    <location>
        <begin position="102"/>
        <end position="125"/>
    </location>
</feature>
<keyword evidence="2" id="KW-0813">Transport</keyword>
<evidence type="ECO:0000313" key="10">
    <source>
        <dbReference type="Proteomes" id="UP000185511"/>
    </source>
</evidence>
<sequence>MLARGLFISLSLPGASFGGYSRGVVITRGAERFGFPRMRGLGRLAITAGVDSLGSGLFLPFTIPYFLAVTDLGLVAVGAALSVAALAGVPAGVLTGPLVDRFGATAVIVGCNVLRCVGFLSYLWVDTPWQLMLAAAMIYWADGAWLPAQGTMVVALVGLEQQPRWFALIRSTRNAALGLGGIVAASVVGFGDIGYHALAVSNAVSYVLVAVLIGTWPKARALAGRRAAVARPRATGGYRRVLRDRPFMLLVVANGFFVVAVYAIILLVPAYVGLTLPGYAWLPGALYTVNTVLVVVAQPPVVRWTEKRAETGVLRLAAVVWALAFVVLATSALLPPLPALVALFLGVVVFTVAELLFAPTSSAFAARLAPPDMRGRYLGVHQMSWGMAMVVAPVLFTGLLAQGTVWPWPVLVGCCAVAWLAVGGARASRVAAAAARV</sequence>
<feature type="domain" description="Major facilitator superfamily (MFS) profile" evidence="8">
    <location>
        <begin position="40"/>
        <end position="437"/>
    </location>
</feature>
<dbReference type="Gene3D" id="1.20.1250.20">
    <property type="entry name" value="MFS general substrate transporter like domains"/>
    <property type="match status" value="1"/>
</dbReference>
<feature type="transmembrane region" description="Helical" evidence="7">
    <location>
        <begin position="137"/>
        <end position="159"/>
    </location>
</feature>
<dbReference type="PANTHER" id="PTHR23517:SF2">
    <property type="entry name" value="MULTIDRUG RESISTANCE PROTEIN MDTH"/>
    <property type="match status" value="1"/>
</dbReference>
<gene>
    <name evidence="9" type="ORF">UA74_14800</name>
</gene>
<keyword evidence="3" id="KW-1003">Cell membrane</keyword>
<dbReference type="InterPro" id="IPR011701">
    <property type="entry name" value="MFS"/>
</dbReference>
<evidence type="ECO:0000256" key="4">
    <source>
        <dbReference type="ARBA" id="ARBA00022692"/>
    </source>
</evidence>
<feature type="transmembrane region" description="Helical" evidence="7">
    <location>
        <begin position="197"/>
        <end position="216"/>
    </location>
</feature>
<dbReference type="Pfam" id="PF07690">
    <property type="entry name" value="MFS_1"/>
    <property type="match status" value="2"/>
</dbReference>
<feature type="transmembrane region" description="Helical" evidence="7">
    <location>
        <begin position="73"/>
        <end position="95"/>
    </location>
</feature>
<dbReference type="PROSITE" id="PS50850">
    <property type="entry name" value="MFS"/>
    <property type="match status" value="1"/>
</dbReference>
<accession>A0AAC9LCE1</accession>
<evidence type="ECO:0000256" key="6">
    <source>
        <dbReference type="ARBA" id="ARBA00023136"/>
    </source>
</evidence>
<name>A0AAC9LCE1_9PSEU</name>
<dbReference type="KEGG" id="acad:UA74_14800"/>
<dbReference type="PANTHER" id="PTHR23517">
    <property type="entry name" value="RESISTANCE PROTEIN MDTM, PUTATIVE-RELATED-RELATED"/>
    <property type="match status" value="1"/>
</dbReference>
<keyword evidence="10" id="KW-1185">Reference proteome</keyword>
<proteinExistence type="predicted"/>
<dbReference type="Proteomes" id="UP000185511">
    <property type="component" value="Chromosome"/>
</dbReference>
<dbReference type="InterPro" id="IPR036259">
    <property type="entry name" value="MFS_trans_sf"/>
</dbReference>
<keyword evidence="5 7" id="KW-1133">Transmembrane helix</keyword>
<reference evidence="10" key="1">
    <citation type="submission" date="2016-06" db="EMBL/GenBank/DDBJ databases">
        <title>Complete genome sequence of Actinoalloteichus fjordicus DSM 46855 (=ADI127-17), type strain of the new species Actinoalloteichus fjordicus.</title>
        <authorList>
            <person name="Ruckert C."/>
            <person name="Nouioui I."/>
            <person name="Willmese J."/>
            <person name="van Wezel G."/>
            <person name="Klenk H.-P."/>
            <person name="Kalinowski J."/>
            <person name="Zotchev S.B."/>
        </authorList>
    </citation>
    <scope>NUCLEOTIDE SEQUENCE [LARGE SCALE GENOMIC DNA]</scope>
    <source>
        <strain evidence="10">ADI127-7</strain>
    </source>
</reference>
<dbReference type="SUPFAM" id="SSF103473">
    <property type="entry name" value="MFS general substrate transporter"/>
    <property type="match status" value="1"/>
</dbReference>
<dbReference type="InterPro" id="IPR020846">
    <property type="entry name" value="MFS_dom"/>
</dbReference>
<feature type="transmembrane region" description="Helical" evidence="7">
    <location>
        <begin position="278"/>
        <end position="301"/>
    </location>
</feature>
<feature type="transmembrane region" description="Helical" evidence="7">
    <location>
        <begin position="405"/>
        <end position="422"/>
    </location>
</feature>
<dbReference type="GO" id="GO:0022857">
    <property type="term" value="F:transmembrane transporter activity"/>
    <property type="evidence" value="ECO:0007669"/>
    <property type="project" value="InterPro"/>
</dbReference>
<dbReference type="GO" id="GO:0005886">
    <property type="term" value="C:plasma membrane"/>
    <property type="evidence" value="ECO:0007669"/>
    <property type="project" value="UniProtKB-SubCell"/>
</dbReference>
<evidence type="ECO:0000313" key="9">
    <source>
        <dbReference type="EMBL" id="APU15016.1"/>
    </source>
</evidence>
<keyword evidence="4 7" id="KW-0812">Transmembrane</keyword>
<dbReference type="InterPro" id="IPR050171">
    <property type="entry name" value="MFS_Transporters"/>
</dbReference>
<feature type="transmembrane region" description="Helical" evidence="7">
    <location>
        <begin position="247"/>
        <end position="272"/>
    </location>
</feature>
<feature type="transmembrane region" description="Helical" evidence="7">
    <location>
        <begin position="378"/>
        <end position="399"/>
    </location>
</feature>
<evidence type="ECO:0000256" key="1">
    <source>
        <dbReference type="ARBA" id="ARBA00004651"/>
    </source>
</evidence>
<dbReference type="AlphaFoldDB" id="A0AAC9LCE1"/>
<feature type="transmembrane region" description="Helical" evidence="7">
    <location>
        <begin position="340"/>
        <end position="366"/>
    </location>
</feature>
<evidence type="ECO:0000256" key="2">
    <source>
        <dbReference type="ARBA" id="ARBA00022448"/>
    </source>
</evidence>